<reference evidence="2 3" key="1">
    <citation type="submission" date="2009-11" db="EMBL/GenBank/DDBJ databases">
        <title>Annotation of Allomyces macrogynus ATCC 38327.</title>
        <authorList>
            <consortium name="The Broad Institute Genome Sequencing Platform"/>
            <person name="Russ C."/>
            <person name="Cuomo C."/>
            <person name="Burger G."/>
            <person name="Gray M.W."/>
            <person name="Holland P.W.H."/>
            <person name="King N."/>
            <person name="Lang F.B.F."/>
            <person name="Roger A.J."/>
            <person name="Ruiz-Trillo I."/>
            <person name="Young S.K."/>
            <person name="Zeng Q."/>
            <person name="Gargeya S."/>
            <person name="Fitzgerald M."/>
            <person name="Haas B."/>
            <person name="Abouelleil A."/>
            <person name="Alvarado L."/>
            <person name="Arachchi H.M."/>
            <person name="Berlin A."/>
            <person name="Chapman S.B."/>
            <person name="Gearin G."/>
            <person name="Goldberg J."/>
            <person name="Griggs A."/>
            <person name="Gujja S."/>
            <person name="Hansen M."/>
            <person name="Heiman D."/>
            <person name="Howarth C."/>
            <person name="Larimer J."/>
            <person name="Lui A."/>
            <person name="MacDonald P.J.P."/>
            <person name="McCowen C."/>
            <person name="Montmayeur A."/>
            <person name="Murphy C."/>
            <person name="Neiman D."/>
            <person name="Pearson M."/>
            <person name="Priest M."/>
            <person name="Roberts A."/>
            <person name="Saif S."/>
            <person name="Shea T."/>
            <person name="Sisk P."/>
            <person name="Stolte C."/>
            <person name="Sykes S."/>
            <person name="Wortman J."/>
            <person name="Nusbaum C."/>
            <person name="Birren B."/>
        </authorList>
    </citation>
    <scope>NUCLEOTIDE SEQUENCE [LARGE SCALE GENOMIC DNA]</scope>
    <source>
        <strain evidence="2 3">ATCC 38327</strain>
    </source>
</reference>
<dbReference type="PANTHER" id="PTHR11604">
    <property type="entry name" value="PROFILIN"/>
    <property type="match status" value="1"/>
</dbReference>
<dbReference type="AlphaFoldDB" id="A0A0L0RVN6"/>
<sequence length="201" mass="21731">MNTLLAETVLSTYCFPHAAIIRRKDLLAKARTPEFPLSGTDLQRLTTLFEHPMVTREQGFTLGTRLYKAIRVDGASIYGKLDEEAMAVLAQLAATATPIVQGDGAPSDAPPSSNGGGGIVTAAAPMSTMATTKSAAADRDKDKTIVEVVRPSTASIQLQTHQGIIICRTVMYFIVGIYDRHPGMAVEAMERLADYFRSKDR</sequence>
<name>A0A0L0RVN6_ALLM3</name>
<dbReference type="Pfam" id="PF00235">
    <property type="entry name" value="Profilin"/>
    <property type="match status" value="2"/>
</dbReference>
<dbReference type="SUPFAM" id="SSF55770">
    <property type="entry name" value="Profilin (actin-binding protein)"/>
    <property type="match status" value="2"/>
</dbReference>
<gene>
    <name evidence="2" type="ORF">AMAG_00359</name>
</gene>
<dbReference type="Gene3D" id="3.30.450.30">
    <property type="entry name" value="Dynein light chain 2a, cytoplasmic"/>
    <property type="match status" value="2"/>
</dbReference>
<dbReference type="InterPro" id="IPR005455">
    <property type="entry name" value="PFN_euk"/>
</dbReference>
<reference evidence="3" key="2">
    <citation type="submission" date="2009-11" db="EMBL/GenBank/DDBJ databases">
        <title>The Genome Sequence of Allomyces macrogynus strain ATCC 38327.</title>
        <authorList>
            <consortium name="The Broad Institute Genome Sequencing Platform"/>
            <person name="Russ C."/>
            <person name="Cuomo C."/>
            <person name="Shea T."/>
            <person name="Young S.K."/>
            <person name="Zeng Q."/>
            <person name="Koehrsen M."/>
            <person name="Haas B."/>
            <person name="Borodovsky M."/>
            <person name="Guigo R."/>
            <person name="Alvarado L."/>
            <person name="Berlin A."/>
            <person name="Borenstein D."/>
            <person name="Chen Z."/>
            <person name="Engels R."/>
            <person name="Freedman E."/>
            <person name="Gellesch M."/>
            <person name="Goldberg J."/>
            <person name="Griggs A."/>
            <person name="Gujja S."/>
            <person name="Heiman D."/>
            <person name="Hepburn T."/>
            <person name="Howarth C."/>
            <person name="Jen D."/>
            <person name="Larson L."/>
            <person name="Lewis B."/>
            <person name="Mehta T."/>
            <person name="Park D."/>
            <person name="Pearson M."/>
            <person name="Roberts A."/>
            <person name="Saif S."/>
            <person name="Shenoy N."/>
            <person name="Sisk P."/>
            <person name="Stolte C."/>
            <person name="Sykes S."/>
            <person name="Walk T."/>
            <person name="White J."/>
            <person name="Yandava C."/>
            <person name="Burger G."/>
            <person name="Gray M.W."/>
            <person name="Holland P.W.H."/>
            <person name="King N."/>
            <person name="Lang F.B.F."/>
            <person name="Roger A.J."/>
            <person name="Ruiz-Trillo I."/>
            <person name="Lander E."/>
            <person name="Nusbaum C."/>
        </authorList>
    </citation>
    <scope>NUCLEOTIDE SEQUENCE [LARGE SCALE GENOMIC DNA]</scope>
    <source>
        <strain evidence="3">ATCC 38327</strain>
    </source>
</reference>
<dbReference type="Proteomes" id="UP000054350">
    <property type="component" value="Unassembled WGS sequence"/>
</dbReference>
<dbReference type="InterPro" id="IPR036140">
    <property type="entry name" value="PFN_sf"/>
</dbReference>
<evidence type="ECO:0000313" key="2">
    <source>
        <dbReference type="EMBL" id="KNE54383.1"/>
    </source>
</evidence>
<proteinExistence type="inferred from homology"/>
<evidence type="ECO:0000256" key="1">
    <source>
        <dbReference type="ARBA" id="ARBA00010058"/>
    </source>
</evidence>
<dbReference type="InterPro" id="IPR048278">
    <property type="entry name" value="PFN"/>
</dbReference>
<protein>
    <recommendedName>
        <fullName evidence="4">Profilin</fullName>
    </recommendedName>
</protein>
<keyword evidence="3" id="KW-1185">Reference proteome</keyword>
<comment type="similarity">
    <text evidence="1">Belongs to the profilin family.</text>
</comment>
<dbReference type="OrthoDB" id="421374at2759"/>
<dbReference type="GO" id="GO:0003785">
    <property type="term" value="F:actin monomer binding"/>
    <property type="evidence" value="ECO:0007669"/>
    <property type="project" value="TreeGrafter"/>
</dbReference>
<accession>A0A0L0RVN6</accession>
<dbReference type="GO" id="GO:0005938">
    <property type="term" value="C:cell cortex"/>
    <property type="evidence" value="ECO:0007669"/>
    <property type="project" value="TreeGrafter"/>
</dbReference>
<evidence type="ECO:0000313" key="3">
    <source>
        <dbReference type="Proteomes" id="UP000054350"/>
    </source>
</evidence>
<dbReference type="PANTHER" id="PTHR11604:SF2">
    <property type="entry name" value="PROFILIN-4"/>
    <property type="match status" value="1"/>
</dbReference>
<organism evidence="2 3">
    <name type="scientific">Allomyces macrogynus (strain ATCC 38327)</name>
    <name type="common">Allomyces javanicus var. macrogynus</name>
    <dbReference type="NCBI Taxonomy" id="578462"/>
    <lineage>
        <taxon>Eukaryota</taxon>
        <taxon>Fungi</taxon>
        <taxon>Fungi incertae sedis</taxon>
        <taxon>Blastocladiomycota</taxon>
        <taxon>Blastocladiomycetes</taxon>
        <taxon>Blastocladiales</taxon>
        <taxon>Blastocladiaceae</taxon>
        <taxon>Allomyces</taxon>
    </lineage>
</organism>
<dbReference type="STRING" id="578462.A0A0L0RVN6"/>
<dbReference type="EMBL" id="GG745328">
    <property type="protein sequence ID" value="KNE54383.1"/>
    <property type="molecule type" value="Genomic_DNA"/>
</dbReference>
<dbReference type="VEuPathDB" id="FungiDB:AMAG_00359"/>
<evidence type="ECO:0008006" key="4">
    <source>
        <dbReference type="Google" id="ProtNLM"/>
    </source>
</evidence>